<feature type="chain" id="PRO_5002434144" evidence="1">
    <location>
        <begin position="19"/>
        <end position="41"/>
    </location>
</feature>
<feature type="signal peptide" evidence="1">
    <location>
        <begin position="1"/>
        <end position="18"/>
    </location>
</feature>
<accession>A0A0E9WA45</accession>
<organism evidence="2">
    <name type="scientific">Anguilla anguilla</name>
    <name type="common">European freshwater eel</name>
    <name type="synonym">Muraena anguilla</name>
    <dbReference type="NCBI Taxonomy" id="7936"/>
    <lineage>
        <taxon>Eukaryota</taxon>
        <taxon>Metazoa</taxon>
        <taxon>Chordata</taxon>
        <taxon>Craniata</taxon>
        <taxon>Vertebrata</taxon>
        <taxon>Euteleostomi</taxon>
        <taxon>Actinopterygii</taxon>
        <taxon>Neopterygii</taxon>
        <taxon>Teleostei</taxon>
        <taxon>Anguilliformes</taxon>
        <taxon>Anguillidae</taxon>
        <taxon>Anguilla</taxon>
    </lineage>
</organism>
<sequence>MNPCILFCFTAFWKSTSSIHCAISFPVYVMVQEENSRMIVD</sequence>
<dbReference type="AlphaFoldDB" id="A0A0E9WA45"/>
<evidence type="ECO:0000256" key="1">
    <source>
        <dbReference type="SAM" id="SignalP"/>
    </source>
</evidence>
<name>A0A0E9WA45_ANGAN</name>
<dbReference type="EMBL" id="GBXM01022132">
    <property type="protein sequence ID" value="JAH86445.1"/>
    <property type="molecule type" value="Transcribed_RNA"/>
</dbReference>
<protein>
    <submittedName>
        <fullName evidence="2">Uncharacterized protein</fullName>
    </submittedName>
</protein>
<evidence type="ECO:0000313" key="2">
    <source>
        <dbReference type="EMBL" id="JAH86445.1"/>
    </source>
</evidence>
<proteinExistence type="predicted"/>
<keyword evidence="1" id="KW-0732">Signal</keyword>
<reference evidence="2" key="1">
    <citation type="submission" date="2014-11" db="EMBL/GenBank/DDBJ databases">
        <authorList>
            <person name="Amaro Gonzalez C."/>
        </authorList>
    </citation>
    <scope>NUCLEOTIDE SEQUENCE</scope>
</reference>
<reference evidence="2" key="2">
    <citation type="journal article" date="2015" name="Fish Shellfish Immunol.">
        <title>Early steps in the European eel (Anguilla anguilla)-Vibrio vulnificus interaction in the gills: Role of the RtxA13 toxin.</title>
        <authorList>
            <person name="Callol A."/>
            <person name="Pajuelo D."/>
            <person name="Ebbesson L."/>
            <person name="Teles M."/>
            <person name="MacKenzie S."/>
            <person name="Amaro C."/>
        </authorList>
    </citation>
    <scope>NUCLEOTIDE SEQUENCE</scope>
</reference>